<comment type="caution">
    <text evidence="2">The sequence shown here is derived from an EMBL/GenBank/DDBJ whole genome shotgun (WGS) entry which is preliminary data.</text>
</comment>
<evidence type="ECO:0000259" key="1">
    <source>
        <dbReference type="Pfam" id="PF25459"/>
    </source>
</evidence>
<dbReference type="HOGENOM" id="CLU_630191_0_0_1"/>
<proteinExistence type="predicted"/>
<dbReference type="eggNOG" id="ENOG502S09A">
    <property type="taxonomic scope" value="Eukaryota"/>
</dbReference>
<dbReference type="OrthoDB" id="3357271at2759"/>
<name>G7DU02_MIXOS</name>
<dbReference type="Pfam" id="PF25459">
    <property type="entry name" value="AIM3_BBC1_C"/>
    <property type="match status" value="1"/>
</dbReference>
<reference evidence="2 3" key="1">
    <citation type="journal article" date="2011" name="J. Gen. Appl. Microbiol.">
        <title>Draft genome sequencing of the enigmatic basidiomycete Mixia osmundae.</title>
        <authorList>
            <person name="Nishida H."/>
            <person name="Nagatsuka Y."/>
            <person name="Sugiyama J."/>
        </authorList>
    </citation>
    <scope>NUCLEOTIDE SEQUENCE [LARGE SCALE GENOMIC DNA]</scope>
    <source>
        <strain evidence="3">CBS 9802 / IAM 14324 / JCM 22182 / KY 12970</strain>
    </source>
</reference>
<reference evidence="2 3" key="2">
    <citation type="journal article" date="2012" name="Open Biol.">
        <title>Characteristics of nucleosomes and linker DNA regions on the genome of the basidiomycete Mixia osmundae revealed by mono- and dinucleosome mapping.</title>
        <authorList>
            <person name="Nishida H."/>
            <person name="Kondo S."/>
            <person name="Matsumoto T."/>
            <person name="Suzuki Y."/>
            <person name="Yoshikawa H."/>
            <person name="Taylor T.D."/>
            <person name="Sugiyama J."/>
        </authorList>
    </citation>
    <scope>NUCLEOTIDE SEQUENCE [LARGE SCALE GENOMIC DNA]</scope>
    <source>
        <strain evidence="3">CBS 9802 / IAM 14324 / JCM 22182 / KY 12970</strain>
    </source>
</reference>
<dbReference type="STRING" id="764103.G7DU02"/>
<keyword evidence="3" id="KW-1185">Reference proteome</keyword>
<dbReference type="RefSeq" id="XP_014570330.1">
    <property type="nucleotide sequence ID" value="XM_014714844.1"/>
</dbReference>
<dbReference type="OMA" id="HWPSAWY"/>
<evidence type="ECO:0000313" key="2">
    <source>
        <dbReference type="EMBL" id="GAA94062.1"/>
    </source>
</evidence>
<accession>G7DU02</accession>
<evidence type="ECO:0000313" key="3">
    <source>
        <dbReference type="Proteomes" id="UP000009131"/>
    </source>
</evidence>
<dbReference type="AlphaFoldDB" id="G7DU02"/>
<organism evidence="2 3">
    <name type="scientific">Mixia osmundae (strain CBS 9802 / IAM 14324 / JCM 22182 / KY 12970)</name>
    <dbReference type="NCBI Taxonomy" id="764103"/>
    <lineage>
        <taxon>Eukaryota</taxon>
        <taxon>Fungi</taxon>
        <taxon>Dikarya</taxon>
        <taxon>Basidiomycota</taxon>
        <taxon>Pucciniomycotina</taxon>
        <taxon>Mixiomycetes</taxon>
        <taxon>Mixiales</taxon>
        <taxon>Mixiaceae</taxon>
        <taxon>Mixia</taxon>
    </lineage>
</organism>
<dbReference type="InParanoid" id="G7DU02"/>
<dbReference type="EMBL" id="BABT02000026">
    <property type="protein sequence ID" value="GAA94062.1"/>
    <property type="molecule type" value="Genomic_DNA"/>
</dbReference>
<dbReference type="Proteomes" id="UP000009131">
    <property type="component" value="Unassembled WGS sequence"/>
</dbReference>
<dbReference type="InterPro" id="IPR057402">
    <property type="entry name" value="AIM3_BBC1_C"/>
</dbReference>
<gene>
    <name evidence="2" type="primary">Mo00709</name>
    <name evidence="2" type="ORF">E5Q_00709</name>
</gene>
<feature type="domain" description="BBC1/AIM3 cysteine proteinase-fold" evidence="1">
    <location>
        <begin position="224"/>
        <end position="414"/>
    </location>
</feature>
<protein>
    <recommendedName>
        <fullName evidence="1">BBC1/AIM3 cysteine proteinase-fold domain-containing protein</fullName>
    </recommendedName>
</protein>
<sequence>MAPFDVARLRAQAEGSVSQLREKINTVKPAPGAPVPAQQPAYTFNRGRVPPAPDVTREQPRVGSSKLTRLSAQDKAAFFGLLDDFFGGQRAALPAKAALPNDPLPVSSFAPGTDLTSSSYPPPPSDGWCCHAAAYASFFRAKEAWSSAWYDHSPVEPPPLHGRTDVTHASTGSTQTFGFPGSMTERKTWTQTVLFLDLSVARATVQWDRGRPVNSEIARSCDWRPAPSPLDGGTLYAAHIQYGNAIACFAERHEGVQSVGNGECWTLAAEALKEASSLSQSQLGPPILDCIGKTHGHLLYTAKAGRLGQWRGGDNALRRGDVVQWLTAIITHSSSASMSTARLGDPDHTAILVADSPPREPVEHGSMMSTASLGSITVIEQSRGHLPSRATYDLANLSQGEIWLYRPIMVSYVGLPGVINPLDLVQGTLSAEQVY</sequence>